<feature type="domain" description="Reverse transcriptase" evidence="1">
    <location>
        <begin position="16"/>
        <end position="171"/>
    </location>
</feature>
<dbReference type="SUPFAM" id="SSF56672">
    <property type="entry name" value="DNA/RNA polymerases"/>
    <property type="match status" value="1"/>
</dbReference>
<dbReference type="AlphaFoldDB" id="A0A7I8K8G6"/>
<accession>A0A7I8K8G6</accession>
<dbReference type="OrthoDB" id="783906at2759"/>
<dbReference type="InterPro" id="IPR043502">
    <property type="entry name" value="DNA/RNA_pol_sf"/>
</dbReference>
<dbReference type="Pfam" id="PF00078">
    <property type="entry name" value="RVT_1"/>
    <property type="match status" value="1"/>
</dbReference>
<organism evidence="2 3">
    <name type="scientific">Spirodela intermedia</name>
    <name type="common">Intermediate duckweed</name>
    <dbReference type="NCBI Taxonomy" id="51605"/>
    <lineage>
        <taxon>Eukaryota</taxon>
        <taxon>Viridiplantae</taxon>
        <taxon>Streptophyta</taxon>
        <taxon>Embryophyta</taxon>
        <taxon>Tracheophyta</taxon>
        <taxon>Spermatophyta</taxon>
        <taxon>Magnoliopsida</taxon>
        <taxon>Liliopsida</taxon>
        <taxon>Araceae</taxon>
        <taxon>Lemnoideae</taxon>
        <taxon>Spirodela</taxon>
    </lineage>
</organism>
<dbReference type="InterPro" id="IPR043128">
    <property type="entry name" value="Rev_trsase/Diguanyl_cyclase"/>
</dbReference>
<dbReference type="PANTHER" id="PTHR24559">
    <property type="entry name" value="TRANSPOSON TY3-I GAG-POL POLYPROTEIN"/>
    <property type="match status" value="1"/>
</dbReference>
<protein>
    <recommendedName>
        <fullName evidence="1">Reverse transcriptase domain-containing protein</fullName>
    </recommendedName>
</protein>
<proteinExistence type="predicted"/>
<dbReference type="Gene3D" id="3.10.10.10">
    <property type="entry name" value="HIV Type 1 Reverse Transcriptase, subunit A, domain 1"/>
    <property type="match status" value="1"/>
</dbReference>
<reference evidence="2" key="1">
    <citation type="submission" date="2020-02" db="EMBL/GenBank/DDBJ databases">
        <authorList>
            <person name="Scholz U."/>
            <person name="Mascher M."/>
            <person name="Fiebig A."/>
        </authorList>
    </citation>
    <scope>NUCLEOTIDE SEQUENCE</scope>
</reference>
<dbReference type="EMBL" id="LR746266">
    <property type="protein sequence ID" value="CAA7393090.1"/>
    <property type="molecule type" value="Genomic_DNA"/>
</dbReference>
<dbReference type="Proteomes" id="UP000663760">
    <property type="component" value="Chromosome 3"/>
</dbReference>
<dbReference type="InterPro" id="IPR000477">
    <property type="entry name" value="RT_dom"/>
</dbReference>
<gene>
    <name evidence="2" type="ORF">SI8410_03003892</name>
</gene>
<sequence>MVIKNENGDEIQTRLTISWRVCIDYRKLNSVTTKDHFPLPFTDQILEKLVGKNFFCFLDGYSSYNQIYINPLDQEKTTFTCPFDTFAFKRMPFGLCNAPATFQRCMLSYFSDMIEKCMEIFMDDFSIFGESFDECLNHLQHVLEKCIEKKLVLSWEKSHFMVREGVVLGHIVSERGLEVDRAKNDIISKMKPLNSVK</sequence>
<dbReference type="CDD" id="cd01647">
    <property type="entry name" value="RT_LTR"/>
    <property type="match status" value="1"/>
</dbReference>
<dbReference type="Gene3D" id="3.30.70.270">
    <property type="match status" value="1"/>
</dbReference>
<dbReference type="PANTHER" id="PTHR24559:SF444">
    <property type="entry name" value="REVERSE TRANSCRIPTASE DOMAIN-CONTAINING PROTEIN"/>
    <property type="match status" value="1"/>
</dbReference>
<keyword evidence="3" id="KW-1185">Reference proteome</keyword>
<evidence type="ECO:0000259" key="1">
    <source>
        <dbReference type="Pfam" id="PF00078"/>
    </source>
</evidence>
<evidence type="ECO:0000313" key="2">
    <source>
        <dbReference type="EMBL" id="CAA7393090.1"/>
    </source>
</evidence>
<evidence type="ECO:0000313" key="3">
    <source>
        <dbReference type="Proteomes" id="UP000663760"/>
    </source>
</evidence>
<dbReference type="InterPro" id="IPR053134">
    <property type="entry name" value="RNA-dir_DNA_polymerase"/>
</dbReference>
<name>A0A7I8K8G6_SPIIN</name>